<dbReference type="SMART" id="SM00884">
    <property type="entry name" value="Cullin_Nedd8"/>
    <property type="match status" value="1"/>
</dbReference>
<dbReference type="InterPro" id="IPR016158">
    <property type="entry name" value="Cullin_homology"/>
</dbReference>
<accession>M5G566</accession>
<organism evidence="7 8">
    <name type="scientific">Dacryopinax primogenitus (strain DJM 731)</name>
    <name type="common">Brown rot fungus</name>
    <dbReference type="NCBI Taxonomy" id="1858805"/>
    <lineage>
        <taxon>Eukaryota</taxon>
        <taxon>Fungi</taxon>
        <taxon>Dikarya</taxon>
        <taxon>Basidiomycota</taxon>
        <taxon>Agaricomycotina</taxon>
        <taxon>Dacrymycetes</taxon>
        <taxon>Dacrymycetales</taxon>
        <taxon>Dacrymycetaceae</taxon>
        <taxon>Dacryopinax</taxon>
    </lineage>
</organism>
<dbReference type="Proteomes" id="UP000030653">
    <property type="component" value="Unassembled WGS sequence"/>
</dbReference>
<dbReference type="GO" id="GO:0031625">
    <property type="term" value="F:ubiquitin protein ligase binding"/>
    <property type="evidence" value="ECO:0007669"/>
    <property type="project" value="InterPro"/>
</dbReference>
<evidence type="ECO:0000256" key="1">
    <source>
        <dbReference type="ARBA" id="ARBA00006019"/>
    </source>
</evidence>
<proteinExistence type="inferred from homology"/>
<dbReference type="OMA" id="FGMGEDM"/>
<dbReference type="EMBL" id="JH795871">
    <property type="protein sequence ID" value="EJT98897.1"/>
    <property type="molecule type" value="Genomic_DNA"/>
</dbReference>
<dbReference type="InterPro" id="IPR016159">
    <property type="entry name" value="Cullin_repeat-like_dom_sf"/>
</dbReference>
<dbReference type="OrthoDB" id="27073at2759"/>
<evidence type="ECO:0000256" key="2">
    <source>
        <dbReference type="ARBA" id="ARBA00022499"/>
    </source>
</evidence>
<dbReference type="Gene3D" id="1.20.1310.10">
    <property type="entry name" value="Cullin Repeats"/>
    <property type="match status" value="2"/>
</dbReference>
<dbReference type="PROSITE" id="PS01256">
    <property type="entry name" value="CULLIN_1"/>
    <property type="match status" value="1"/>
</dbReference>
<evidence type="ECO:0000313" key="7">
    <source>
        <dbReference type="EMBL" id="EJT98897.1"/>
    </source>
</evidence>
<reference evidence="7 8" key="1">
    <citation type="journal article" date="2012" name="Science">
        <title>The Paleozoic origin of enzymatic lignin decomposition reconstructed from 31 fungal genomes.</title>
        <authorList>
            <person name="Floudas D."/>
            <person name="Binder M."/>
            <person name="Riley R."/>
            <person name="Barry K."/>
            <person name="Blanchette R.A."/>
            <person name="Henrissat B."/>
            <person name="Martinez A.T."/>
            <person name="Otillar R."/>
            <person name="Spatafora J.W."/>
            <person name="Yadav J.S."/>
            <person name="Aerts A."/>
            <person name="Benoit I."/>
            <person name="Boyd A."/>
            <person name="Carlson A."/>
            <person name="Copeland A."/>
            <person name="Coutinho P.M."/>
            <person name="de Vries R.P."/>
            <person name="Ferreira P."/>
            <person name="Findley K."/>
            <person name="Foster B."/>
            <person name="Gaskell J."/>
            <person name="Glotzer D."/>
            <person name="Gorecki P."/>
            <person name="Heitman J."/>
            <person name="Hesse C."/>
            <person name="Hori C."/>
            <person name="Igarashi K."/>
            <person name="Jurgens J.A."/>
            <person name="Kallen N."/>
            <person name="Kersten P."/>
            <person name="Kohler A."/>
            <person name="Kuees U."/>
            <person name="Kumar T.K.A."/>
            <person name="Kuo A."/>
            <person name="LaButti K."/>
            <person name="Larrondo L.F."/>
            <person name="Lindquist E."/>
            <person name="Ling A."/>
            <person name="Lombard V."/>
            <person name="Lucas S."/>
            <person name="Lundell T."/>
            <person name="Martin R."/>
            <person name="McLaughlin D.J."/>
            <person name="Morgenstern I."/>
            <person name="Morin E."/>
            <person name="Murat C."/>
            <person name="Nagy L.G."/>
            <person name="Nolan M."/>
            <person name="Ohm R.A."/>
            <person name="Patyshakuliyeva A."/>
            <person name="Rokas A."/>
            <person name="Ruiz-Duenas F.J."/>
            <person name="Sabat G."/>
            <person name="Salamov A."/>
            <person name="Samejima M."/>
            <person name="Schmutz J."/>
            <person name="Slot J.C."/>
            <person name="St John F."/>
            <person name="Stenlid J."/>
            <person name="Sun H."/>
            <person name="Sun S."/>
            <person name="Syed K."/>
            <person name="Tsang A."/>
            <person name="Wiebenga A."/>
            <person name="Young D."/>
            <person name="Pisabarro A."/>
            <person name="Eastwood D.C."/>
            <person name="Martin F."/>
            <person name="Cullen D."/>
            <person name="Grigoriev I.V."/>
            <person name="Hibbett D.S."/>
        </authorList>
    </citation>
    <scope>NUCLEOTIDE SEQUENCE [LARGE SCALE GENOMIC DNA]</scope>
    <source>
        <strain evidence="7 8">DJM-731 SS1</strain>
    </source>
</reference>
<dbReference type="InterPro" id="IPR036390">
    <property type="entry name" value="WH_DNA-bd_sf"/>
</dbReference>
<dbReference type="Pfam" id="PF10557">
    <property type="entry name" value="Cullin_Nedd8"/>
    <property type="match status" value="1"/>
</dbReference>
<evidence type="ECO:0000256" key="4">
    <source>
        <dbReference type="PROSITE-ProRule" id="PRU00330"/>
    </source>
</evidence>
<dbReference type="Gene3D" id="1.10.10.10">
    <property type="entry name" value="Winged helix-like DNA-binding domain superfamily/Winged helix DNA-binding domain"/>
    <property type="match status" value="1"/>
</dbReference>
<evidence type="ECO:0000256" key="3">
    <source>
        <dbReference type="ARBA" id="ARBA00022843"/>
    </source>
</evidence>
<gene>
    <name evidence="7" type="ORF">DACRYDRAFT_56322</name>
</gene>
<dbReference type="Pfam" id="PF26557">
    <property type="entry name" value="Cullin_AB"/>
    <property type="match status" value="1"/>
</dbReference>
<dbReference type="SUPFAM" id="SSF74788">
    <property type="entry name" value="Cullin repeat-like"/>
    <property type="match status" value="1"/>
</dbReference>
<feature type="domain" description="Cullin family profile" evidence="6">
    <location>
        <begin position="116"/>
        <end position="341"/>
    </location>
</feature>
<dbReference type="PANTHER" id="PTHR11932">
    <property type="entry name" value="CULLIN"/>
    <property type="match status" value="1"/>
</dbReference>
<dbReference type="GeneID" id="63690431"/>
<dbReference type="InterPro" id="IPR001373">
    <property type="entry name" value="Cullin_N"/>
</dbReference>
<dbReference type="FunFam" id="1.10.10.10:FF:000014">
    <property type="entry name" value="Cullin 1"/>
    <property type="match status" value="1"/>
</dbReference>
<keyword evidence="3" id="KW-0832">Ubl conjugation</keyword>
<dbReference type="AlphaFoldDB" id="M5G566"/>
<evidence type="ECO:0000313" key="8">
    <source>
        <dbReference type="Proteomes" id="UP000030653"/>
    </source>
</evidence>
<dbReference type="GO" id="GO:0006511">
    <property type="term" value="P:ubiquitin-dependent protein catabolic process"/>
    <property type="evidence" value="ECO:0007669"/>
    <property type="project" value="InterPro"/>
</dbReference>
<dbReference type="Pfam" id="PF00888">
    <property type="entry name" value="Cullin"/>
    <property type="match status" value="1"/>
</dbReference>
<evidence type="ECO:0000256" key="5">
    <source>
        <dbReference type="RuleBase" id="RU003829"/>
    </source>
</evidence>
<keyword evidence="8" id="KW-1185">Reference proteome</keyword>
<dbReference type="SUPFAM" id="SSF46785">
    <property type="entry name" value="Winged helix' DNA-binding domain"/>
    <property type="match status" value="1"/>
</dbReference>
<dbReference type="InterPro" id="IPR059120">
    <property type="entry name" value="Cullin-like_AB"/>
</dbReference>
<dbReference type="InterPro" id="IPR045093">
    <property type="entry name" value="Cullin"/>
</dbReference>
<dbReference type="SUPFAM" id="SSF75632">
    <property type="entry name" value="Cullin homology domain"/>
    <property type="match status" value="1"/>
</dbReference>
<dbReference type="Gene3D" id="3.30.230.130">
    <property type="entry name" value="Cullin, Chain C, Domain 2"/>
    <property type="match status" value="1"/>
</dbReference>
<dbReference type="HOGENOM" id="CLU_004747_7_3_1"/>
<evidence type="ECO:0000259" key="6">
    <source>
        <dbReference type="PROSITE" id="PS50069"/>
    </source>
</evidence>
<dbReference type="PROSITE" id="PS50069">
    <property type="entry name" value="CULLIN_2"/>
    <property type="match status" value="1"/>
</dbReference>
<dbReference type="InterPro" id="IPR036388">
    <property type="entry name" value="WH-like_DNA-bd_sf"/>
</dbReference>
<name>M5G566_DACPD</name>
<dbReference type="InterPro" id="IPR016157">
    <property type="entry name" value="Cullin_CS"/>
</dbReference>
<dbReference type="InterPro" id="IPR019559">
    <property type="entry name" value="Cullin_neddylation_domain"/>
</dbReference>
<protein>
    <recommendedName>
        <fullName evidence="6">Cullin family profile domain-containing protein</fullName>
    </recommendedName>
</protein>
<dbReference type="SMART" id="SM00182">
    <property type="entry name" value="CULLIN"/>
    <property type="match status" value="1"/>
</dbReference>
<dbReference type="GO" id="GO:0031461">
    <property type="term" value="C:cullin-RING ubiquitin ligase complex"/>
    <property type="evidence" value="ECO:0007669"/>
    <property type="project" value="InterPro"/>
</dbReference>
<keyword evidence="2" id="KW-1017">Isopeptide bond</keyword>
<dbReference type="STRING" id="1858805.M5G566"/>
<comment type="similarity">
    <text evidence="1 4 5">Belongs to the cullin family.</text>
</comment>
<sequence>MVELSKLALPKLLEDRNITQLKLVYSLAGRLSSLASLRVQFTQSFGAIVGGIIRPQPPSAESDEKMISSLLTLREFADEVTRAAFSEDPDDLAAERTWRNCVLDAFEKGFALRVKKPAEMIAKYIDQAMRKGQRSATDEEFEKLLDEALGLYRFTKDRDVFREYYIRALAKRLLLQKSASDDFEMNVLKILIDHDKFFEKGHGMFSDLALSRDMMREWQNLRADRGQEEENMNVMVMQHSNWPTYALGQVILPKAMERSLTSFLAFYKSKHAQRKLDWAHSLGTVTLTGRFEAGTKELSVSLYQAVVLLLFEDGGSLTFLEIKEATGIEDKELRRTLQSLALGRKRVITKIPHGKEVEDTDVFEYNAKFTDKNRRLHINSIQQGETAEEAKQIEDHIEEDRTHALDAAIVRIMKARKRLANNRLMEEVIVAVRAHFVPQPTQIKKQIESLIEREYITRNEGDRNLFEYVA</sequence>
<dbReference type="InterPro" id="IPR036317">
    <property type="entry name" value="Cullin_homology_sf"/>
</dbReference>
<dbReference type="RefSeq" id="XP_040625795.1">
    <property type="nucleotide sequence ID" value="XM_040775369.1"/>
</dbReference>